<dbReference type="PANTHER" id="PTHR38781:SF1">
    <property type="entry name" value="ANTITOXIN DINJ-RELATED"/>
    <property type="match status" value="1"/>
</dbReference>
<gene>
    <name evidence="3" type="primary">dinJ</name>
    <name evidence="3" type="ORF">CNECB9_1040008</name>
</gene>
<dbReference type="EMBL" id="FMSH01000007">
    <property type="protein sequence ID" value="SCU73358.1"/>
    <property type="molecule type" value="Genomic_DNA"/>
</dbReference>
<accession>A0A1K0J2W4</accession>
<comment type="similarity">
    <text evidence="1">Belongs to the RelB/DinJ antitoxin family.</text>
</comment>
<dbReference type="InterPro" id="IPR007337">
    <property type="entry name" value="RelB/DinJ"/>
</dbReference>
<dbReference type="NCBIfam" id="TIGR02384">
    <property type="entry name" value="RelB_DinJ"/>
    <property type="match status" value="1"/>
</dbReference>
<dbReference type="PIRSF" id="PIRSF003108">
    <property type="entry name" value="DinJ"/>
    <property type="match status" value="1"/>
</dbReference>
<evidence type="ECO:0000313" key="3">
    <source>
        <dbReference type="EMBL" id="SCU73358.1"/>
    </source>
</evidence>
<proteinExistence type="inferred from homology"/>
<organism evidence="3">
    <name type="scientific">Cupriavidus necator</name>
    <name type="common">Alcaligenes eutrophus</name>
    <name type="synonym">Ralstonia eutropha</name>
    <dbReference type="NCBI Taxonomy" id="106590"/>
    <lineage>
        <taxon>Bacteria</taxon>
        <taxon>Pseudomonadati</taxon>
        <taxon>Pseudomonadota</taxon>
        <taxon>Betaproteobacteria</taxon>
        <taxon>Burkholderiales</taxon>
        <taxon>Burkholderiaceae</taxon>
        <taxon>Cupriavidus</taxon>
    </lineage>
</organism>
<reference evidence="3" key="1">
    <citation type="submission" date="2016-09" db="EMBL/GenBank/DDBJ databases">
        <authorList>
            <person name="Capua I."/>
            <person name="De Benedictis P."/>
            <person name="Joannis T."/>
            <person name="Lombin L.H."/>
            <person name="Cattoli G."/>
        </authorList>
    </citation>
    <scope>NUCLEOTIDE SEQUENCE</scope>
    <source>
        <strain evidence="3">B9</strain>
    </source>
</reference>
<dbReference type="GO" id="GO:0044010">
    <property type="term" value="P:single-species biofilm formation"/>
    <property type="evidence" value="ECO:0007669"/>
    <property type="project" value="InterPro"/>
</dbReference>
<dbReference type="Pfam" id="PF04221">
    <property type="entry name" value="RelB"/>
    <property type="match status" value="1"/>
</dbReference>
<dbReference type="InterPro" id="IPR013321">
    <property type="entry name" value="Arc_rbn_hlx_hlx"/>
</dbReference>
<dbReference type="GO" id="GO:0006351">
    <property type="term" value="P:DNA-templated transcription"/>
    <property type="evidence" value="ECO:0007669"/>
    <property type="project" value="TreeGrafter"/>
</dbReference>
<dbReference type="Gene3D" id="1.10.1220.10">
    <property type="entry name" value="Met repressor-like"/>
    <property type="match status" value="1"/>
</dbReference>
<name>A0A1K0J2W4_CUPNE</name>
<protein>
    <submittedName>
        <fullName evidence="3">Antitoxin DinJ</fullName>
    </submittedName>
</protein>
<dbReference type="GO" id="GO:0000987">
    <property type="term" value="F:cis-regulatory region sequence-specific DNA binding"/>
    <property type="evidence" value="ECO:0007669"/>
    <property type="project" value="InterPro"/>
</dbReference>
<dbReference type="RefSeq" id="WP_340519601.1">
    <property type="nucleotide sequence ID" value="NZ_FMSH01000007.1"/>
</dbReference>
<evidence type="ECO:0000256" key="1">
    <source>
        <dbReference type="ARBA" id="ARBA00010562"/>
    </source>
</evidence>
<keyword evidence="2" id="KW-1277">Toxin-antitoxin system</keyword>
<sequence length="87" mass="9385">MAMSNIRVRIDLRTKEEASAVLEAMGLTVSDAVRMLLKRIATDKALPLALMTPNAATIAALTEARAGGLRRFESLDDLRADLCRAGD</sequence>
<dbReference type="GO" id="GO:0015643">
    <property type="term" value="F:toxic substance binding"/>
    <property type="evidence" value="ECO:0007669"/>
    <property type="project" value="InterPro"/>
</dbReference>
<evidence type="ECO:0000256" key="2">
    <source>
        <dbReference type="ARBA" id="ARBA00022649"/>
    </source>
</evidence>
<dbReference type="PANTHER" id="PTHR38781">
    <property type="entry name" value="ANTITOXIN DINJ-RELATED"/>
    <property type="match status" value="1"/>
</dbReference>
<dbReference type="GO" id="GO:0006355">
    <property type="term" value="P:regulation of DNA-templated transcription"/>
    <property type="evidence" value="ECO:0007669"/>
    <property type="project" value="InterPro"/>
</dbReference>
<dbReference type="AlphaFoldDB" id="A0A1K0J2W4"/>
<dbReference type="InterPro" id="IPR026262">
    <property type="entry name" value="DinJ"/>
</dbReference>